<name>A0ABN0RH10_9LIST</name>
<gene>
    <name evidence="1" type="ORF">MFLO_04310</name>
</gene>
<evidence type="ECO:0000313" key="2">
    <source>
        <dbReference type="Proteomes" id="UP000019249"/>
    </source>
</evidence>
<proteinExistence type="predicted"/>
<dbReference type="Proteomes" id="UP000019249">
    <property type="component" value="Unassembled WGS sequence"/>
</dbReference>
<organism evidence="1 2">
    <name type="scientific">Listeria floridensis FSL S10-1187</name>
    <dbReference type="NCBI Taxonomy" id="1265817"/>
    <lineage>
        <taxon>Bacteria</taxon>
        <taxon>Bacillati</taxon>
        <taxon>Bacillota</taxon>
        <taxon>Bacilli</taxon>
        <taxon>Bacillales</taxon>
        <taxon>Listeriaceae</taxon>
        <taxon>Listeria</taxon>
    </lineage>
</organism>
<evidence type="ECO:0000313" key="1">
    <source>
        <dbReference type="EMBL" id="EUJ33135.1"/>
    </source>
</evidence>
<keyword evidence="2" id="KW-1185">Reference proteome</keyword>
<protein>
    <submittedName>
        <fullName evidence="1">Uncharacterized protein</fullName>
    </submittedName>
</protein>
<comment type="caution">
    <text evidence="1">The sequence shown here is derived from an EMBL/GenBank/DDBJ whole genome shotgun (WGS) entry which is preliminary data.</text>
</comment>
<dbReference type="RefSeq" id="WP_036096515.1">
    <property type="nucleotide sequence ID" value="NZ_AODF01000007.1"/>
</dbReference>
<sequence>MNTTMRLVESEKLVEVFLQALDRELRNVRRVWAESVASLIVEQGMSLSSLLTYVESLQESFLDSYQERIHLFVNNYFKNKGWREEEEFQGKCKVLLNEALRSRLKELIV</sequence>
<dbReference type="EMBL" id="AODF01000007">
    <property type="protein sequence ID" value="EUJ33135.1"/>
    <property type="molecule type" value="Genomic_DNA"/>
</dbReference>
<reference evidence="1 2" key="1">
    <citation type="journal article" date="2014" name="Int. J. Syst. Evol. Microbiol.">
        <title>Listeria floridensis sp. nov., Listeria aquatica sp. nov., Listeria cornellensis sp. nov., Listeria riparia sp. nov. and Listeria grandensis sp. nov., from agricultural and natural environments.</title>
        <authorList>
            <person name="den Bakker H.C."/>
            <person name="Warchocki S."/>
            <person name="Wright E.M."/>
            <person name="Allred A.F."/>
            <person name="Ahlstrom C."/>
            <person name="Manuel C.S."/>
            <person name="Stasiewicz M.J."/>
            <person name="Burrell A."/>
            <person name="Roof S."/>
            <person name="Strawn L."/>
            <person name="Fortes E.D."/>
            <person name="Nightingale K.K."/>
            <person name="Kephart D."/>
            <person name="Wiedmann M."/>
        </authorList>
    </citation>
    <scope>NUCLEOTIDE SEQUENCE [LARGE SCALE GENOMIC DNA]</scope>
    <source>
        <strain evidence="1 2">FSL S10-1187</strain>
    </source>
</reference>
<accession>A0ABN0RH10</accession>